<protein>
    <submittedName>
        <fullName evidence="2">Uncharacterized protein</fullName>
    </submittedName>
</protein>
<feature type="region of interest" description="Disordered" evidence="1">
    <location>
        <begin position="326"/>
        <end position="347"/>
    </location>
</feature>
<keyword evidence="3" id="KW-1185">Reference proteome</keyword>
<sequence length="724" mass="82290">MICRRDGLAAPNECEDKSPHKSLYFLRAEGVASQPSCRAIMTDPLSRKTRIKIGTNLQISMRWCTVLLKSDIWVIINQLDNSNLLQHVQIHWRCGGALREKESSYSFACKSAHQTFTFGLPLAHSDLSPGGSEPQILIRKVSSSEKATRLIESLSSPIRDNISTSKSCGNVRQQNLNGWSQSVELPRTNYMSCQAELGPYWLGGLETSGRAKLSFHCLIRETGRIPRQEGKENRLEMVREERIKDTKREHRWKRLEMKLLRKRVGKMQKETGTRILEEEATRRALIRSNPRSPIQDDAAGRRIFSGMSRFPRPCIPALIRTHLASPSSTQDLDVGKEGREDTNSPPDYQNHAIIINIRINKPIANHIKILPPIPISLEGARTTQRWIHCATGTHLANTQQHSARARRVGKNLASVLTRTSQMSSRTTTWSNHLYHQSIHHLRRYLQYIQLNKRRQNVSNNTSPVHNSVTETTKSGRSTFRRLVPRELLQDHHVHVPQEPINYTISHVQILRLEWAMNEIYLNITNISNRTLRSTLFRDLLDALIPYRPTTFYIQHLHANESYFHLKATTPAYITELSLLPQDRIPRNIMLETNRPPPWTLNCQVLLSHTTRPLNPQTASRSSSEELMSTGNTTAHETQQPPNQEATSSSTTQTTSISSSNPQSQTQIAPSLESLNRLESPILSLQRSIAAYNEFATSRDSLPIACVKVYRATYALVLNGTPYPE</sequence>
<organism evidence="2 3">
    <name type="scientific">Dryococelus australis</name>
    <dbReference type="NCBI Taxonomy" id="614101"/>
    <lineage>
        <taxon>Eukaryota</taxon>
        <taxon>Metazoa</taxon>
        <taxon>Ecdysozoa</taxon>
        <taxon>Arthropoda</taxon>
        <taxon>Hexapoda</taxon>
        <taxon>Insecta</taxon>
        <taxon>Pterygota</taxon>
        <taxon>Neoptera</taxon>
        <taxon>Polyneoptera</taxon>
        <taxon>Phasmatodea</taxon>
        <taxon>Verophasmatodea</taxon>
        <taxon>Anareolatae</taxon>
        <taxon>Phasmatidae</taxon>
        <taxon>Eurycanthinae</taxon>
        <taxon>Dryococelus</taxon>
    </lineage>
</organism>
<feature type="compositionally biased region" description="Polar residues" evidence="1">
    <location>
        <begin position="611"/>
        <end position="645"/>
    </location>
</feature>
<feature type="compositionally biased region" description="Basic and acidic residues" evidence="1">
    <location>
        <begin position="333"/>
        <end position="342"/>
    </location>
</feature>
<accession>A0ABQ9GHH8</accession>
<name>A0ABQ9GHH8_9NEOP</name>
<evidence type="ECO:0000256" key="1">
    <source>
        <dbReference type="SAM" id="MobiDB-lite"/>
    </source>
</evidence>
<evidence type="ECO:0000313" key="2">
    <source>
        <dbReference type="EMBL" id="KAJ8871475.1"/>
    </source>
</evidence>
<dbReference type="Proteomes" id="UP001159363">
    <property type="component" value="Chromosome 11"/>
</dbReference>
<feature type="region of interest" description="Disordered" evidence="1">
    <location>
        <begin position="611"/>
        <end position="666"/>
    </location>
</feature>
<proteinExistence type="predicted"/>
<reference evidence="2 3" key="1">
    <citation type="submission" date="2023-02" db="EMBL/GenBank/DDBJ databases">
        <title>LHISI_Scaffold_Assembly.</title>
        <authorList>
            <person name="Stuart O.P."/>
            <person name="Cleave R."/>
            <person name="Magrath M.J.L."/>
            <person name="Mikheyev A.S."/>
        </authorList>
    </citation>
    <scope>NUCLEOTIDE SEQUENCE [LARGE SCALE GENOMIC DNA]</scope>
    <source>
        <strain evidence="2">Daus_M_001</strain>
        <tissue evidence="2">Leg muscle</tissue>
    </source>
</reference>
<comment type="caution">
    <text evidence="2">The sequence shown here is derived from an EMBL/GenBank/DDBJ whole genome shotgun (WGS) entry which is preliminary data.</text>
</comment>
<evidence type="ECO:0000313" key="3">
    <source>
        <dbReference type="Proteomes" id="UP001159363"/>
    </source>
</evidence>
<dbReference type="EMBL" id="JARBHB010000012">
    <property type="protein sequence ID" value="KAJ8871475.1"/>
    <property type="molecule type" value="Genomic_DNA"/>
</dbReference>
<gene>
    <name evidence="2" type="ORF">PR048_027792</name>
</gene>
<feature type="compositionally biased region" description="Low complexity" evidence="1">
    <location>
        <begin position="646"/>
        <end position="666"/>
    </location>
</feature>
<feature type="region of interest" description="Disordered" evidence="1">
    <location>
        <begin position="457"/>
        <end position="476"/>
    </location>
</feature>